<keyword evidence="1" id="KW-1133">Transmembrane helix</keyword>
<proteinExistence type="predicted"/>
<feature type="transmembrane region" description="Helical" evidence="1">
    <location>
        <begin position="23"/>
        <end position="42"/>
    </location>
</feature>
<keyword evidence="1" id="KW-0812">Transmembrane</keyword>
<dbReference type="AlphaFoldDB" id="A0A9D1M2H8"/>
<name>A0A9D1M2H8_9FIRM</name>
<dbReference type="EMBL" id="DVNH01000058">
    <property type="protein sequence ID" value="HIU52398.1"/>
    <property type="molecule type" value="Genomic_DNA"/>
</dbReference>
<evidence type="ECO:0000313" key="2">
    <source>
        <dbReference type="EMBL" id="HIU52398.1"/>
    </source>
</evidence>
<dbReference type="Proteomes" id="UP000824093">
    <property type="component" value="Unassembled WGS sequence"/>
</dbReference>
<accession>A0A9D1M2H8</accession>
<evidence type="ECO:0000313" key="3">
    <source>
        <dbReference type="Proteomes" id="UP000824093"/>
    </source>
</evidence>
<comment type="caution">
    <text evidence="2">The sequence shown here is derived from an EMBL/GenBank/DDBJ whole genome shotgun (WGS) entry which is preliminary data.</text>
</comment>
<reference evidence="2" key="1">
    <citation type="submission" date="2020-10" db="EMBL/GenBank/DDBJ databases">
        <authorList>
            <person name="Gilroy R."/>
        </authorList>
    </citation>
    <scope>NUCLEOTIDE SEQUENCE</scope>
    <source>
        <strain evidence="2">CHK195-15760</strain>
    </source>
</reference>
<gene>
    <name evidence="2" type="ORF">IAB70_07325</name>
</gene>
<keyword evidence="1" id="KW-0472">Membrane</keyword>
<reference evidence="2" key="2">
    <citation type="journal article" date="2021" name="PeerJ">
        <title>Extensive microbial diversity within the chicken gut microbiome revealed by metagenomics and culture.</title>
        <authorList>
            <person name="Gilroy R."/>
            <person name="Ravi A."/>
            <person name="Getino M."/>
            <person name="Pursley I."/>
            <person name="Horton D.L."/>
            <person name="Alikhan N.F."/>
            <person name="Baker D."/>
            <person name="Gharbi K."/>
            <person name="Hall N."/>
            <person name="Watson M."/>
            <person name="Adriaenssens E.M."/>
            <person name="Foster-Nyarko E."/>
            <person name="Jarju S."/>
            <person name="Secka A."/>
            <person name="Antonio M."/>
            <person name="Oren A."/>
            <person name="Chaudhuri R.R."/>
            <person name="La Ragione R."/>
            <person name="Hildebrand F."/>
            <person name="Pallen M.J."/>
        </authorList>
    </citation>
    <scope>NUCLEOTIDE SEQUENCE</scope>
    <source>
        <strain evidence="2">CHK195-15760</strain>
    </source>
</reference>
<protein>
    <submittedName>
        <fullName evidence="2">Uncharacterized protein</fullName>
    </submittedName>
</protein>
<sequence length="285" mass="31969">MKRISKKISKNSVYKIQTKHDKAILIGLILVLLGLISLYVVLISQSSARSSYANELVDIANQDKNPIFKIEKIILHSSADAIDNSDNQDLKDLSVCQYTDIAIYINNTSTIKELTNENTIQSLTIDQISLENSSNRGKRNLNYKLPYNFGKFRLLTENSSGKIDFNILRNNQDYESNSYAGPTFCTDCSVPITLGYVNQDIIEHYSVKGDSNQISFNGKILENANIPLADLETTIKFRINITSNAGKKYSYYVHTSIPLKGQTTGIYSGYVMSINQNPGSFFEVE</sequence>
<organism evidence="2 3">
    <name type="scientific">Candidatus Merdicola faecigallinarum</name>
    <dbReference type="NCBI Taxonomy" id="2840862"/>
    <lineage>
        <taxon>Bacteria</taxon>
        <taxon>Bacillati</taxon>
        <taxon>Bacillota</taxon>
        <taxon>Clostridia</taxon>
        <taxon>Candidatus Merdicola</taxon>
    </lineage>
</organism>
<evidence type="ECO:0000256" key="1">
    <source>
        <dbReference type="SAM" id="Phobius"/>
    </source>
</evidence>